<dbReference type="RefSeq" id="WP_134192931.1">
    <property type="nucleotide sequence ID" value="NZ_JBHLUW010000061.1"/>
</dbReference>
<dbReference type="EMBL" id="SORE01000011">
    <property type="protein sequence ID" value="TDY48317.1"/>
    <property type="molecule type" value="Genomic_DNA"/>
</dbReference>
<evidence type="ECO:0000313" key="1">
    <source>
        <dbReference type="EMBL" id="TDY48317.1"/>
    </source>
</evidence>
<reference evidence="1 2" key="1">
    <citation type="submission" date="2019-03" db="EMBL/GenBank/DDBJ databases">
        <title>Genomic Encyclopedia of Type Strains, Phase III (KMG-III): the genomes of soil and plant-associated and newly described type strains.</title>
        <authorList>
            <person name="Whitman W."/>
        </authorList>
    </citation>
    <scope>NUCLEOTIDE SEQUENCE [LARGE SCALE GENOMIC DNA]</scope>
    <source>
        <strain evidence="1 2">LMG 29544</strain>
    </source>
</reference>
<keyword evidence="2" id="KW-1185">Reference proteome</keyword>
<dbReference type="AlphaFoldDB" id="A0A4R8LPR3"/>
<protein>
    <submittedName>
        <fullName evidence="1">Uncharacterized protein DUF3717</fullName>
    </submittedName>
</protein>
<dbReference type="OrthoDB" id="9033822at2"/>
<organism evidence="1 2">
    <name type="scientific">Paraburkholderia rhizosphaerae</name>
    <dbReference type="NCBI Taxonomy" id="480658"/>
    <lineage>
        <taxon>Bacteria</taxon>
        <taxon>Pseudomonadati</taxon>
        <taxon>Pseudomonadota</taxon>
        <taxon>Betaproteobacteria</taxon>
        <taxon>Burkholderiales</taxon>
        <taxon>Burkholderiaceae</taxon>
        <taxon>Paraburkholderia</taxon>
    </lineage>
</organism>
<dbReference type="Proteomes" id="UP000295509">
    <property type="component" value="Unassembled WGS sequence"/>
</dbReference>
<comment type="caution">
    <text evidence="1">The sequence shown here is derived from an EMBL/GenBank/DDBJ whole genome shotgun (WGS) entry which is preliminary data.</text>
</comment>
<sequence length="80" mass="8381">MNQLATATQVVSIAQIEAAINAWRNRTPVPAGQNEGEAIVLCAEARSLADVYGGMIFSRQQQIPLSALSSDQVAALAIIG</sequence>
<proteinExistence type="predicted"/>
<dbReference type="InterPro" id="IPR022191">
    <property type="entry name" value="DUF3717"/>
</dbReference>
<name>A0A4R8LPR3_9BURK</name>
<evidence type="ECO:0000313" key="2">
    <source>
        <dbReference type="Proteomes" id="UP000295509"/>
    </source>
</evidence>
<gene>
    <name evidence="1" type="ORF">BX592_111252</name>
</gene>
<dbReference type="Pfam" id="PF12512">
    <property type="entry name" value="DUF3717"/>
    <property type="match status" value="1"/>
</dbReference>
<accession>A0A4R8LPR3</accession>